<dbReference type="RefSeq" id="WP_259581478.1">
    <property type="nucleotide sequence ID" value="NZ_CP106880.1"/>
</dbReference>
<geneLocation type="plasmid" evidence="1 2">
    <name>unnamed</name>
</geneLocation>
<dbReference type="AlphaFoldDB" id="A0A9Q9T5D7"/>
<evidence type="ECO:0000313" key="1">
    <source>
        <dbReference type="EMBL" id="UYC82759.1"/>
    </source>
</evidence>
<dbReference type="KEGG" id="cpoi:OE229_17645"/>
<name>A0A9Q9T5D7_9MICO</name>
<dbReference type="Proteomes" id="UP001062223">
    <property type="component" value="Plasmid unnamed"/>
</dbReference>
<gene>
    <name evidence="1" type="ORF">OE229_17645</name>
</gene>
<keyword evidence="1" id="KW-0614">Plasmid</keyword>
<sequence>MSSSERSAADAVMILESLARVLRTSPHGSPGADNEIQAGYVDDAVGALIRDANVSADELDNHRRMGGREWDGALLYALFPDTMIQELHARLPR</sequence>
<reference evidence="1" key="1">
    <citation type="submission" date="2022-09" db="EMBL/GenBank/DDBJ databases">
        <title>Taxonomy of Curtobacterium flaccumfaciens.</title>
        <authorList>
            <person name="Osdaghi E."/>
            <person name="Taghavi S.M."/>
            <person name="Hamidizade M."/>
            <person name="Abachi H."/>
            <person name="Fazliarab A."/>
            <person name="Baeyen S."/>
            <person name="Portier P."/>
            <person name="Van Vaerenbergh J."/>
            <person name="Jacques M.-A."/>
        </authorList>
    </citation>
    <scope>NUCLEOTIDE SEQUENCE</scope>
    <source>
        <strain evidence="1">AGQB46</strain>
        <plasmid evidence="1">unnamed</plasmid>
    </source>
</reference>
<accession>A0A9Q9T5D7</accession>
<dbReference type="EMBL" id="CP106880">
    <property type="protein sequence ID" value="UYC82759.1"/>
    <property type="molecule type" value="Genomic_DNA"/>
</dbReference>
<dbReference type="GeneID" id="99625338"/>
<organism evidence="1 2">
    <name type="scientific">Curtobacterium poinsettiae</name>
    <dbReference type="NCBI Taxonomy" id="159612"/>
    <lineage>
        <taxon>Bacteria</taxon>
        <taxon>Bacillati</taxon>
        <taxon>Actinomycetota</taxon>
        <taxon>Actinomycetes</taxon>
        <taxon>Micrococcales</taxon>
        <taxon>Microbacteriaceae</taxon>
        <taxon>Curtobacterium</taxon>
    </lineage>
</organism>
<protein>
    <submittedName>
        <fullName evidence="1">Uncharacterized protein</fullName>
    </submittedName>
</protein>
<proteinExistence type="predicted"/>
<evidence type="ECO:0000313" key="2">
    <source>
        <dbReference type="Proteomes" id="UP001062223"/>
    </source>
</evidence>